<comment type="caution">
    <text evidence="1">The sequence shown here is derived from an EMBL/GenBank/DDBJ whole genome shotgun (WGS) entry which is preliminary data.</text>
</comment>
<accession>A0A4S2FP81</accession>
<name>A0A4S2FP81_9BACT</name>
<dbReference type="Proteomes" id="UP000310760">
    <property type="component" value="Unassembled WGS sequence"/>
</dbReference>
<sequence length="68" mass="7348">MDSVQTQTIAINGVNECVAYIDFCDGQLCVSVVVEGKQADFSFEPVTLGMLASAYKLHCEECKKKKGG</sequence>
<reference evidence="1 2" key="1">
    <citation type="submission" date="2019-04" db="EMBL/GenBank/DDBJ databases">
        <title>Microbes associate with the intestines of laboratory mice.</title>
        <authorList>
            <person name="Navarre W."/>
            <person name="Wong E."/>
            <person name="Huang K."/>
            <person name="Tropini C."/>
            <person name="Ng K."/>
            <person name="Yu B."/>
        </authorList>
    </citation>
    <scope>NUCLEOTIDE SEQUENCE [LARGE SCALE GENOMIC DNA]</scope>
    <source>
        <strain evidence="1 2">NM22_B1</strain>
    </source>
</reference>
<evidence type="ECO:0000313" key="2">
    <source>
        <dbReference type="Proteomes" id="UP000310760"/>
    </source>
</evidence>
<proteinExistence type="predicted"/>
<organism evidence="1 2">
    <name type="scientific">Phocaeicola sartorii</name>
    <dbReference type="NCBI Taxonomy" id="671267"/>
    <lineage>
        <taxon>Bacteria</taxon>
        <taxon>Pseudomonadati</taxon>
        <taxon>Bacteroidota</taxon>
        <taxon>Bacteroidia</taxon>
        <taxon>Bacteroidales</taxon>
        <taxon>Bacteroidaceae</taxon>
        <taxon>Phocaeicola</taxon>
    </lineage>
</organism>
<dbReference type="EMBL" id="SRYJ01000015">
    <property type="protein sequence ID" value="TGY70887.1"/>
    <property type="molecule type" value="Genomic_DNA"/>
</dbReference>
<protein>
    <submittedName>
        <fullName evidence="1">Uncharacterized protein</fullName>
    </submittedName>
</protein>
<gene>
    <name evidence="1" type="ORF">E5339_08075</name>
</gene>
<evidence type="ECO:0000313" key="1">
    <source>
        <dbReference type="EMBL" id="TGY70887.1"/>
    </source>
</evidence>
<dbReference type="AlphaFoldDB" id="A0A4S2FP81"/>
<dbReference type="RefSeq" id="WP_025019983.1">
    <property type="nucleotide sequence ID" value="NZ_SRYJ01000015.1"/>
</dbReference>